<evidence type="ECO:0000313" key="4">
    <source>
        <dbReference type="Proteomes" id="UP001204953"/>
    </source>
</evidence>
<reference evidence="3" key="1">
    <citation type="submission" date="2022-06" db="EMBL/GenBank/DDBJ databases">
        <title>New cyanobacteria of genus Symplocastrum in benthos of Lake Baikal.</title>
        <authorList>
            <person name="Sorokovikova E."/>
            <person name="Tikhonova I."/>
            <person name="Krasnopeev A."/>
            <person name="Evseev P."/>
            <person name="Gladkikh A."/>
            <person name="Belykh O."/>
        </authorList>
    </citation>
    <scope>NUCLEOTIDE SEQUENCE</scope>
    <source>
        <strain evidence="3">BBK-W-15</strain>
    </source>
</reference>
<keyword evidence="2" id="KW-1133">Transmembrane helix</keyword>
<gene>
    <name evidence="3" type="ORF">NJ959_27030</name>
</gene>
<name>A0AAE3KRW5_9CYAN</name>
<evidence type="ECO:0000313" key="3">
    <source>
        <dbReference type="EMBL" id="MCP2732088.1"/>
    </source>
</evidence>
<feature type="transmembrane region" description="Helical" evidence="2">
    <location>
        <begin position="138"/>
        <end position="162"/>
    </location>
</feature>
<dbReference type="EMBL" id="JAMZMM010000475">
    <property type="protein sequence ID" value="MCP2732088.1"/>
    <property type="molecule type" value="Genomic_DNA"/>
</dbReference>
<feature type="region of interest" description="Disordered" evidence="1">
    <location>
        <begin position="42"/>
        <end position="73"/>
    </location>
</feature>
<keyword evidence="2" id="KW-0472">Membrane</keyword>
<organism evidence="3 4">
    <name type="scientific">Limnofasciculus baicalensis BBK-W-15</name>
    <dbReference type="NCBI Taxonomy" id="2699891"/>
    <lineage>
        <taxon>Bacteria</taxon>
        <taxon>Bacillati</taxon>
        <taxon>Cyanobacteriota</taxon>
        <taxon>Cyanophyceae</taxon>
        <taxon>Coleofasciculales</taxon>
        <taxon>Coleofasciculaceae</taxon>
        <taxon>Limnofasciculus</taxon>
        <taxon>Limnofasciculus baicalensis</taxon>
    </lineage>
</organism>
<keyword evidence="2" id="KW-0812">Transmembrane</keyword>
<protein>
    <recommendedName>
        <fullName evidence="5">Heterocyst differentiation related protein</fullName>
    </recommendedName>
</protein>
<accession>A0AAE3KRW5</accession>
<dbReference type="Proteomes" id="UP001204953">
    <property type="component" value="Unassembled WGS sequence"/>
</dbReference>
<keyword evidence="4" id="KW-1185">Reference proteome</keyword>
<comment type="caution">
    <text evidence="3">The sequence shown here is derived from an EMBL/GenBank/DDBJ whole genome shotgun (WGS) entry which is preliminary data.</text>
</comment>
<evidence type="ECO:0008006" key="5">
    <source>
        <dbReference type="Google" id="ProtNLM"/>
    </source>
</evidence>
<dbReference type="RefSeq" id="WP_254014816.1">
    <property type="nucleotide sequence ID" value="NZ_JAMZMM010000475.1"/>
</dbReference>
<evidence type="ECO:0000256" key="1">
    <source>
        <dbReference type="SAM" id="MobiDB-lite"/>
    </source>
</evidence>
<proteinExistence type="predicted"/>
<evidence type="ECO:0000256" key="2">
    <source>
        <dbReference type="SAM" id="Phobius"/>
    </source>
</evidence>
<dbReference type="AlphaFoldDB" id="A0AAE3KRW5"/>
<feature type="region of interest" description="Disordered" evidence="1">
    <location>
        <begin position="175"/>
        <end position="195"/>
    </location>
</feature>
<sequence length="211" mass="22516">MSDGMAFLTGAAVAGVAVLFMMRGGSGLGIVGLPANQPPQISPTNPYAQYPYSNGLPSPTPTSPGLPGNESGQVTMDSLRVMLDKQRVETEQLKVQVQKQQTIIENLTGQTDGSLPAQIAAAPPPNANQQQNSIISGLVWGLGGMAVTISGGVVVVGLLAVLSKQQRPARTTVVMPHPYNNMTHSLPPRRRTEVMPPDMEDRQIDYVEYER</sequence>